<keyword evidence="2" id="KW-1185">Reference proteome</keyword>
<reference evidence="1" key="1">
    <citation type="submission" date="2022-04" db="EMBL/GenBank/DDBJ databases">
        <title>Genome of the entomopathogenic fungus Entomophthora muscae.</title>
        <authorList>
            <person name="Elya C."/>
            <person name="Lovett B.R."/>
            <person name="Lee E."/>
            <person name="Macias A.M."/>
            <person name="Hajek A.E."/>
            <person name="De Bivort B.L."/>
            <person name="Kasson M.T."/>
            <person name="De Fine Licht H.H."/>
            <person name="Stajich J.E."/>
        </authorList>
    </citation>
    <scope>NUCLEOTIDE SEQUENCE</scope>
    <source>
        <strain evidence="1">Berkeley</strain>
    </source>
</reference>
<organism evidence="1 2">
    <name type="scientific">Entomophthora muscae</name>
    <dbReference type="NCBI Taxonomy" id="34485"/>
    <lineage>
        <taxon>Eukaryota</taxon>
        <taxon>Fungi</taxon>
        <taxon>Fungi incertae sedis</taxon>
        <taxon>Zoopagomycota</taxon>
        <taxon>Entomophthoromycotina</taxon>
        <taxon>Entomophthoromycetes</taxon>
        <taxon>Entomophthorales</taxon>
        <taxon>Entomophthoraceae</taxon>
        <taxon>Entomophthora</taxon>
    </lineage>
</organism>
<sequence length="145" mass="15671">MLTGDIQLTSQDIDILVNGALEARNKSYSPYSKFRVGACLMTCGKKVYSGCNVENASYGGTICAERTAFVKAVSEGDKSFLAIAVATDDDCFASPCGMCRQFMNEFSPSLPVYLVNPNGNYQITNLEELLPQAFGPKNLASRINS</sequence>
<accession>A0ACC2UI75</accession>
<comment type="caution">
    <text evidence="1">The sequence shown here is derived from an EMBL/GenBank/DDBJ whole genome shotgun (WGS) entry which is preliminary data.</text>
</comment>
<gene>
    <name evidence="1" type="ORF">DSO57_1003788</name>
</gene>
<proteinExistence type="predicted"/>
<name>A0ACC2UI75_9FUNG</name>
<protein>
    <submittedName>
        <fullName evidence="1">Uncharacterized protein</fullName>
    </submittedName>
</protein>
<dbReference type="Proteomes" id="UP001165960">
    <property type="component" value="Unassembled WGS sequence"/>
</dbReference>
<evidence type="ECO:0000313" key="2">
    <source>
        <dbReference type="Proteomes" id="UP001165960"/>
    </source>
</evidence>
<dbReference type="EMBL" id="QTSX02000719">
    <property type="protein sequence ID" value="KAJ9086451.1"/>
    <property type="molecule type" value="Genomic_DNA"/>
</dbReference>
<evidence type="ECO:0000313" key="1">
    <source>
        <dbReference type="EMBL" id="KAJ9086451.1"/>
    </source>
</evidence>